<comment type="caution">
    <text evidence="2">The sequence shown here is derived from an EMBL/GenBank/DDBJ whole genome shotgun (WGS) entry which is preliminary data.</text>
</comment>
<sequence length="252" mass="28083">MSREEAQEVYRGHFEECLKHLSKSLLLRLPKGSKGLVKFREPIANFCGVSVKTVVRWLDGSTSPIGETLIKLMCYLDLVGYRVIKLEKMPKGRRIFFELVGFGILSPQEAASILGYTSTSTLYQVLLGKFGVSEGKKRRMWDAGLDRKEALEKVKVEASQRYLPAPPSKSQPTKAEPTRREAIRDETPPSRHQAIVVIMGGLLLLLEEDSFKEFLEAELADQPATASTVLRLSARLSTLSSQLITDQVKGSS</sequence>
<dbReference type="AlphaFoldDB" id="A0A1G1WQY4"/>
<evidence type="ECO:0000313" key="3">
    <source>
        <dbReference type="Proteomes" id="UP000178068"/>
    </source>
</evidence>
<name>A0A1G1WQY4_9BACT</name>
<gene>
    <name evidence="2" type="ORF">A3F35_03365</name>
</gene>
<evidence type="ECO:0000256" key="1">
    <source>
        <dbReference type="SAM" id="MobiDB-lite"/>
    </source>
</evidence>
<dbReference type="EMBL" id="MHCZ01000014">
    <property type="protein sequence ID" value="OGY30119.1"/>
    <property type="molecule type" value="Genomic_DNA"/>
</dbReference>
<proteinExistence type="predicted"/>
<dbReference type="Proteomes" id="UP000178068">
    <property type="component" value="Unassembled WGS sequence"/>
</dbReference>
<feature type="region of interest" description="Disordered" evidence="1">
    <location>
        <begin position="162"/>
        <end position="188"/>
    </location>
</feature>
<feature type="compositionally biased region" description="Basic and acidic residues" evidence="1">
    <location>
        <begin position="176"/>
        <end position="188"/>
    </location>
</feature>
<protein>
    <submittedName>
        <fullName evidence="2">Uncharacterized protein</fullName>
    </submittedName>
</protein>
<evidence type="ECO:0000313" key="2">
    <source>
        <dbReference type="EMBL" id="OGY30119.1"/>
    </source>
</evidence>
<reference evidence="2 3" key="1">
    <citation type="journal article" date="2016" name="Nat. Commun.">
        <title>Thousands of microbial genomes shed light on interconnected biogeochemical processes in an aquifer system.</title>
        <authorList>
            <person name="Anantharaman K."/>
            <person name="Brown C.T."/>
            <person name="Hug L.A."/>
            <person name="Sharon I."/>
            <person name="Castelle C.J."/>
            <person name="Probst A.J."/>
            <person name="Thomas B.C."/>
            <person name="Singh A."/>
            <person name="Wilkins M.J."/>
            <person name="Karaoz U."/>
            <person name="Brodie E.L."/>
            <person name="Williams K.H."/>
            <person name="Hubbard S.S."/>
            <person name="Banfield J.F."/>
        </authorList>
    </citation>
    <scope>NUCLEOTIDE SEQUENCE [LARGE SCALE GENOMIC DNA]</scope>
</reference>
<accession>A0A1G1WQY4</accession>
<organism evidence="2 3">
    <name type="scientific">Candidatus Woykebacteria bacterium RIFCSPHIGHO2_12_FULL_45_10</name>
    <dbReference type="NCBI Taxonomy" id="1802603"/>
    <lineage>
        <taxon>Bacteria</taxon>
        <taxon>Candidatus Woykeibacteriota</taxon>
    </lineage>
</organism>